<evidence type="ECO:0008006" key="3">
    <source>
        <dbReference type="Google" id="ProtNLM"/>
    </source>
</evidence>
<gene>
    <name evidence="1" type="ordered locus">BN6_63470</name>
</gene>
<dbReference type="EMBL" id="HE804045">
    <property type="protein sequence ID" value="CCH33591.1"/>
    <property type="molecule type" value="Genomic_DNA"/>
</dbReference>
<dbReference type="InterPro" id="IPR009737">
    <property type="entry name" value="Aim32/Apd1-like"/>
</dbReference>
<organism evidence="1 2">
    <name type="scientific">Saccharothrix espanaensis (strain ATCC 51144 / DSM 44229 / JCM 9112 / NBRC 15066 / NRRL 15764)</name>
    <dbReference type="NCBI Taxonomy" id="1179773"/>
    <lineage>
        <taxon>Bacteria</taxon>
        <taxon>Bacillati</taxon>
        <taxon>Actinomycetota</taxon>
        <taxon>Actinomycetes</taxon>
        <taxon>Pseudonocardiales</taxon>
        <taxon>Pseudonocardiaceae</taxon>
        <taxon>Saccharothrix</taxon>
    </lineage>
</organism>
<evidence type="ECO:0000313" key="2">
    <source>
        <dbReference type="Proteomes" id="UP000006281"/>
    </source>
</evidence>
<accession>K0K5Q7</accession>
<dbReference type="HOGENOM" id="CLU_050357_1_0_11"/>
<reference evidence="1 2" key="1">
    <citation type="journal article" date="2012" name="BMC Genomics">
        <title>Complete genome sequence of Saccharothrix espanaensis DSM 44229T and comparison to the other completely sequenced Pseudonocardiaceae.</title>
        <authorList>
            <person name="Strobel T."/>
            <person name="Al-Dilaimi A."/>
            <person name="Blom J."/>
            <person name="Gessner A."/>
            <person name="Kalinowski J."/>
            <person name="Luzhetska M."/>
            <person name="Puhler A."/>
            <person name="Szczepanowski R."/>
            <person name="Bechthold A."/>
            <person name="Ruckert C."/>
        </authorList>
    </citation>
    <scope>NUCLEOTIDE SEQUENCE [LARGE SCALE GENOMIC DNA]</scope>
    <source>
        <strain evidence="2">ATCC 51144 / DSM 44229 / JCM 9112 / NBRC 15066 / NRRL 15764</strain>
    </source>
</reference>
<dbReference type="SUPFAM" id="SSF52833">
    <property type="entry name" value="Thioredoxin-like"/>
    <property type="match status" value="1"/>
</dbReference>
<keyword evidence="2" id="KW-1185">Reference proteome</keyword>
<evidence type="ECO:0000313" key="1">
    <source>
        <dbReference type="EMBL" id="CCH33591.1"/>
    </source>
</evidence>
<sequence>MHRPSIGRPCERCSQNWSHKVWWDRSDPVSLGMPNVSSGGLPGCAILTRQLGGDPAGTAALMTSWLLVEQPGPWPADALEQTLAAVFEPGRLAGPRAAGLRTLLIRRPGKHRRAADAPRTVYLASGVPGNRWLERLEVADLAELASLDLGALAAGIPGHGERVDGPLFLVCTHGTKDMCCAVLGRPLAGVLGENHPGRAWEVSHVGGDRWAGNLLVVPDGFLHGQLDPGEAALVAKAALSGQVQPDQLRGRTSAPSAWTQYAEIAVRKHLGLRGLDAALGVAERPIESDDGEARVVTVQGMDHLYEVTVHRGAASAAGDSRCSGRIAPPAYTAGTIKTLATA</sequence>
<dbReference type="Pfam" id="PF06999">
    <property type="entry name" value="Suc_Fer-like"/>
    <property type="match status" value="1"/>
</dbReference>
<dbReference type="PATRIC" id="fig|1179773.3.peg.6395"/>
<dbReference type="KEGG" id="sesp:BN6_63470"/>
<protein>
    <recommendedName>
        <fullName evidence="3">Sucraseferredoxin family protein</fullName>
    </recommendedName>
</protein>
<dbReference type="InterPro" id="IPR036249">
    <property type="entry name" value="Thioredoxin-like_sf"/>
</dbReference>
<dbReference type="STRING" id="1179773.BN6_63470"/>
<name>K0K5Q7_SACES</name>
<dbReference type="eggNOG" id="COG4759">
    <property type="taxonomic scope" value="Bacteria"/>
</dbReference>
<dbReference type="BioCyc" id="SESP1179773:BN6_RS30560-MONOMER"/>
<dbReference type="AlphaFoldDB" id="K0K5Q7"/>
<dbReference type="Proteomes" id="UP000006281">
    <property type="component" value="Chromosome"/>
</dbReference>
<proteinExistence type="predicted"/>